<organism evidence="7 8">
    <name type="scientific">Mugilogobius chulae</name>
    <name type="common">yellowstripe goby</name>
    <dbReference type="NCBI Taxonomy" id="88201"/>
    <lineage>
        <taxon>Eukaryota</taxon>
        <taxon>Metazoa</taxon>
        <taxon>Chordata</taxon>
        <taxon>Craniata</taxon>
        <taxon>Vertebrata</taxon>
        <taxon>Euteleostomi</taxon>
        <taxon>Actinopterygii</taxon>
        <taxon>Neopterygii</taxon>
        <taxon>Teleostei</taxon>
        <taxon>Neoteleostei</taxon>
        <taxon>Acanthomorphata</taxon>
        <taxon>Gobiaria</taxon>
        <taxon>Gobiiformes</taxon>
        <taxon>Gobioidei</taxon>
        <taxon>Gobiidae</taxon>
        <taxon>Gobionellinae</taxon>
        <taxon>Mugilogobius</taxon>
    </lineage>
</organism>
<evidence type="ECO:0000256" key="3">
    <source>
        <dbReference type="PIRSR" id="PIRSR600407-1"/>
    </source>
</evidence>
<dbReference type="PANTHER" id="PTHR11782">
    <property type="entry name" value="ADENOSINE/GUANOSINE DIPHOSPHATASE"/>
    <property type="match status" value="1"/>
</dbReference>
<comment type="caution">
    <text evidence="7">The sequence shown here is derived from an EMBL/GenBank/DDBJ whole genome shotgun (WGS) entry which is preliminary data.</text>
</comment>
<evidence type="ECO:0000256" key="6">
    <source>
        <dbReference type="SAM" id="MobiDB-lite"/>
    </source>
</evidence>
<dbReference type="Pfam" id="PF01150">
    <property type="entry name" value="GDA1_CD39"/>
    <property type="match status" value="1"/>
</dbReference>
<keyword evidence="2 5" id="KW-0378">Hydrolase</keyword>
<dbReference type="Gene3D" id="3.30.420.40">
    <property type="match status" value="1"/>
</dbReference>
<dbReference type="InterPro" id="IPR000407">
    <property type="entry name" value="GDA1_CD39_NTPase"/>
</dbReference>
<gene>
    <name evidence="7" type="ORF">WMY93_031069</name>
</gene>
<evidence type="ECO:0000256" key="1">
    <source>
        <dbReference type="ARBA" id="ARBA00009283"/>
    </source>
</evidence>
<dbReference type="EMBL" id="JBBPFD010000536">
    <property type="protein sequence ID" value="KAK7878352.1"/>
    <property type="molecule type" value="Genomic_DNA"/>
</dbReference>
<dbReference type="Gene3D" id="3.30.420.150">
    <property type="entry name" value="Exopolyphosphatase. Domain 2"/>
    <property type="match status" value="1"/>
</dbReference>
<evidence type="ECO:0000256" key="2">
    <source>
        <dbReference type="ARBA" id="ARBA00022801"/>
    </source>
</evidence>
<reference evidence="8" key="1">
    <citation type="submission" date="2024-04" db="EMBL/GenBank/DDBJ databases">
        <title>Salinicola lusitanus LLJ914,a marine bacterium isolated from the Okinawa Trough.</title>
        <authorList>
            <person name="Li J."/>
        </authorList>
    </citation>
    <scope>NUCLEOTIDE SEQUENCE [LARGE SCALE GENOMIC DNA]</scope>
</reference>
<feature type="region of interest" description="Disordered" evidence="6">
    <location>
        <begin position="514"/>
        <end position="598"/>
    </location>
</feature>
<dbReference type="GO" id="GO:0016787">
    <property type="term" value="F:hydrolase activity"/>
    <property type="evidence" value="ECO:0007669"/>
    <property type="project" value="UniProtKB-KW"/>
</dbReference>
<evidence type="ECO:0000313" key="7">
    <source>
        <dbReference type="EMBL" id="KAK7878352.1"/>
    </source>
</evidence>
<proteinExistence type="inferred from homology"/>
<evidence type="ECO:0000256" key="5">
    <source>
        <dbReference type="RuleBase" id="RU003833"/>
    </source>
</evidence>
<sequence length="630" mass="68955">MRRPRLVPVLVPVVVLVYVLVLKRHYDSHNALPQRPPRPAPKAHTLSDWLSDSGGRVRFGIMFDAGSTGTRIHVFKFRPDQNQTRVPELLEENFKSISPGLSSFAEDPPKCRVGLVQLLDLARSKVPVQFQGSTPVFLKATAGLRLLQREQAQRVLNQVRDVLHESPFLFSDQNVSILDGAEEGVSAWLTVNYLLGALGGDTESVGVLDLGGGSTQVTFSPRSKFVEFVSTSDLHKFSLFESNYRLYTHSYLGLGLMEARAAVLRQTSSDSGGAVLSPCLAPDSGHSGSSGVYEACSKRVEAVLKDTVKPVEQQQTFYAFSYYYDRALDIRAIDSDSGGSVTVGQFSSAAQRVCAGEILKPDQSPLLCLDLVYISVLLRELGFNLDSELKLKPEPVSGEASVFSSCLNFSSSDDDSSSSSYLDPVVPVPVLVPDSVPVLVPDSALVPVLVQDSDSVPVQVSVSEVEPKFVKGSKRYGRRSRPEKLDSGPDQDEDHNRFRDGLGGAAVIRGTSVESVESLQSDEENRPSSGQEPGEEPAEEPGGEPGGEQEENLEENLEENRLLQDQDQDRDQDQDQDQQKDQDQDQRVSSGPQEVSSQLHDFSNVHRIFCSAPGVFLHSCETGTRDQTWT</sequence>
<evidence type="ECO:0000313" key="8">
    <source>
        <dbReference type="Proteomes" id="UP001460270"/>
    </source>
</evidence>
<feature type="binding site" evidence="4">
    <location>
        <begin position="212"/>
        <end position="216"/>
    </location>
    <ligand>
        <name>ATP</name>
        <dbReference type="ChEBI" id="CHEBI:30616"/>
    </ligand>
</feature>
<keyword evidence="4" id="KW-0067">ATP-binding</keyword>
<keyword evidence="4" id="KW-0547">Nucleotide-binding</keyword>
<comment type="similarity">
    <text evidence="1 5">Belongs to the GDA1/CD39 NTPase family.</text>
</comment>
<name>A0AAW0MH55_9GOBI</name>
<evidence type="ECO:0008006" key="9">
    <source>
        <dbReference type="Google" id="ProtNLM"/>
    </source>
</evidence>
<feature type="compositionally biased region" description="Basic and acidic residues" evidence="6">
    <location>
        <begin position="558"/>
        <end position="586"/>
    </location>
</feature>
<dbReference type="PROSITE" id="PS01238">
    <property type="entry name" value="GDA1_CD39_NTPASE"/>
    <property type="match status" value="1"/>
</dbReference>
<dbReference type="AlphaFoldDB" id="A0AAW0MH55"/>
<evidence type="ECO:0000256" key="4">
    <source>
        <dbReference type="PIRSR" id="PIRSR600407-2"/>
    </source>
</evidence>
<feature type="active site" description="Proton acceptor" evidence="3">
    <location>
        <position position="183"/>
    </location>
</feature>
<dbReference type="PANTHER" id="PTHR11782:SF127">
    <property type="entry name" value="NTPASE, ISOFORM F"/>
    <property type="match status" value="1"/>
</dbReference>
<accession>A0AAW0MH55</accession>
<feature type="compositionally biased region" description="Polar residues" evidence="6">
    <location>
        <begin position="587"/>
        <end position="598"/>
    </location>
</feature>
<feature type="region of interest" description="Disordered" evidence="6">
    <location>
        <begin position="472"/>
        <end position="500"/>
    </location>
</feature>
<protein>
    <recommendedName>
        <fullName evidence="9">Ectonucleoside triphosphate diphosphohydrolase 6</fullName>
    </recommendedName>
</protein>
<dbReference type="Proteomes" id="UP001460270">
    <property type="component" value="Unassembled WGS sequence"/>
</dbReference>
<feature type="compositionally biased region" description="Acidic residues" evidence="6">
    <location>
        <begin position="533"/>
        <end position="557"/>
    </location>
</feature>
<dbReference type="GO" id="GO:0005524">
    <property type="term" value="F:ATP binding"/>
    <property type="evidence" value="ECO:0007669"/>
    <property type="project" value="UniProtKB-KW"/>
</dbReference>
<keyword evidence="8" id="KW-1185">Reference proteome</keyword>